<comment type="caution">
    <text evidence="2">The sequence shown here is derived from an EMBL/GenBank/DDBJ whole genome shotgun (WGS) entry which is preliminary data.</text>
</comment>
<name>A0A934M2G8_9CLOT</name>
<dbReference type="GO" id="GO:0005975">
    <property type="term" value="P:carbohydrate metabolic process"/>
    <property type="evidence" value="ECO:0007669"/>
    <property type="project" value="InterPro"/>
</dbReference>
<dbReference type="PROSITE" id="PS51677">
    <property type="entry name" value="NODB"/>
    <property type="match status" value="1"/>
</dbReference>
<dbReference type="PANTHER" id="PTHR10587:SF125">
    <property type="entry name" value="POLYSACCHARIDE DEACETYLASE YHEN-RELATED"/>
    <property type="match status" value="1"/>
</dbReference>
<reference evidence="2" key="1">
    <citation type="submission" date="2020-12" db="EMBL/GenBank/DDBJ databases">
        <title>Clostridium thailandense sp. nov., a novel acetogenic bacterium isolated from peat land soil in Thailand.</title>
        <authorList>
            <person name="Chaikitkaew S."/>
            <person name="Birkeland N.K."/>
        </authorList>
    </citation>
    <scope>NUCLEOTIDE SEQUENCE</scope>
    <source>
        <strain evidence="2">DSM 17425</strain>
    </source>
</reference>
<dbReference type="Pfam" id="PF01522">
    <property type="entry name" value="Polysacc_deac_1"/>
    <property type="match status" value="1"/>
</dbReference>
<dbReference type="CDD" id="cd10956">
    <property type="entry name" value="CE4_BH1302_like"/>
    <property type="match status" value="1"/>
</dbReference>
<evidence type="ECO:0000313" key="2">
    <source>
        <dbReference type="EMBL" id="MBI6874394.1"/>
    </source>
</evidence>
<evidence type="ECO:0000313" key="3">
    <source>
        <dbReference type="Proteomes" id="UP000622687"/>
    </source>
</evidence>
<dbReference type="EMBL" id="JAEEGB010000026">
    <property type="protein sequence ID" value="MBI6874394.1"/>
    <property type="molecule type" value="Genomic_DNA"/>
</dbReference>
<sequence length="213" mass="24552">MNSRSFQFFGGIVSRVNTKEKVVALTFDDGPSKKVDKILSILNEENIKATFFLIGSEIDKYPDEAKKLVVSGQEIGNHTYSHNRMVFKSPSYIKKEIEDTDRLIRKIGYKDTIQFRPPNGKKLILLPYYLEQNNRKTILWDLEPNSYPEINSDSDKIVKYVLDNAKPGSIILLHPMYDEKDITINSIKGIIEGLKKKGYTFKTVNQLLEMEKK</sequence>
<gene>
    <name evidence="2" type="ORF">I6U51_17110</name>
</gene>
<dbReference type="Proteomes" id="UP000622687">
    <property type="component" value="Unassembled WGS sequence"/>
</dbReference>
<keyword evidence="3" id="KW-1185">Reference proteome</keyword>
<dbReference type="GO" id="GO:0016810">
    <property type="term" value="F:hydrolase activity, acting on carbon-nitrogen (but not peptide) bonds"/>
    <property type="evidence" value="ECO:0007669"/>
    <property type="project" value="InterPro"/>
</dbReference>
<dbReference type="Gene3D" id="3.20.20.370">
    <property type="entry name" value="Glycoside hydrolase/deacetylase"/>
    <property type="match status" value="1"/>
</dbReference>
<dbReference type="InterPro" id="IPR050248">
    <property type="entry name" value="Polysacc_deacetylase_ArnD"/>
</dbReference>
<organism evidence="2 3">
    <name type="scientific">Clostridium aciditolerans</name>
    <dbReference type="NCBI Taxonomy" id="339861"/>
    <lineage>
        <taxon>Bacteria</taxon>
        <taxon>Bacillati</taxon>
        <taxon>Bacillota</taxon>
        <taxon>Clostridia</taxon>
        <taxon>Eubacteriales</taxon>
        <taxon>Clostridiaceae</taxon>
        <taxon>Clostridium</taxon>
    </lineage>
</organism>
<feature type="domain" description="NodB homology" evidence="1">
    <location>
        <begin position="21"/>
        <end position="202"/>
    </location>
</feature>
<dbReference type="PANTHER" id="PTHR10587">
    <property type="entry name" value="GLYCOSYL TRANSFERASE-RELATED"/>
    <property type="match status" value="1"/>
</dbReference>
<protein>
    <submittedName>
        <fullName evidence="2">Polysaccharide deacetylase family protein</fullName>
    </submittedName>
</protein>
<dbReference type="SUPFAM" id="SSF88713">
    <property type="entry name" value="Glycoside hydrolase/deacetylase"/>
    <property type="match status" value="1"/>
</dbReference>
<evidence type="ECO:0000259" key="1">
    <source>
        <dbReference type="PROSITE" id="PS51677"/>
    </source>
</evidence>
<dbReference type="InterPro" id="IPR011330">
    <property type="entry name" value="Glyco_hydro/deAcase_b/a-brl"/>
</dbReference>
<accession>A0A934M2G8</accession>
<proteinExistence type="predicted"/>
<dbReference type="InterPro" id="IPR002509">
    <property type="entry name" value="NODB_dom"/>
</dbReference>
<dbReference type="AlphaFoldDB" id="A0A934M2G8"/>